<evidence type="ECO:0000313" key="1">
    <source>
        <dbReference type="EMBL" id="QQO90199.1"/>
    </source>
</evidence>
<name>A0A7T8IW34_9CAUD</name>
<accession>A0A7T8IW34</accession>
<reference evidence="1 2" key="1">
    <citation type="submission" date="2020-12" db="EMBL/GenBank/DDBJ databases">
        <title>Complete genome sequence of Erwinia phage pEa_SNUABM_5.</title>
        <authorList>
            <person name="Kim S.G."/>
            <person name="Lee S.B."/>
            <person name="Kwon J."/>
            <person name="Park S.C."/>
        </authorList>
    </citation>
    <scope>NUCLEOTIDE SEQUENCE [LARGE SCALE GENOMIC DNA]</scope>
</reference>
<keyword evidence="2" id="KW-1185">Reference proteome</keyword>
<dbReference type="EMBL" id="MW366843">
    <property type="protein sequence ID" value="QQO90199.1"/>
    <property type="molecule type" value="Genomic_DNA"/>
</dbReference>
<dbReference type="Proteomes" id="UP000596123">
    <property type="component" value="Segment"/>
</dbReference>
<sequence length="170" mass="19857">MDFNDDVRQVAIDSDLYNALRVLAFQGAETEEQKQCLAQIDRHAIKFNARLRIERDAVRHELAQSTSKIIAMERRAHTMSSNREKHTLYVKTFSGRWIPCRVVGMDGLNPYMLDVELLTTVGDHKEHWRLPSDKIFYADEMLDVVAQEEPANEIRRYQNMVREYSVKSNV</sequence>
<proteinExistence type="predicted"/>
<protein>
    <submittedName>
        <fullName evidence="1">Uncharacterized protein</fullName>
    </submittedName>
</protein>
<evidence type="ECO:0000313" key="2">
    <source>
        <dbReference type="Proteomes" id="UP000596123"/>
    </source>
</evidence>
<gene>
    <name evidence="1" type="ORF">pEaSNUABM5_00057</name>
</gene>
<organism evidence="1 2">
    <name type="scientific">Erwinia phage pEa_SNUABM_5</name>
    <dbReference type="NCBI Taxonomy" id="2797313"/>
    <lineage>
        <taxon>Viruses</taxon>
        <taxon>Duplodnaviria</taxon>
        <taxon>Heunggongvirae</taxon>
        <taxon>Uroviricota</taxon>
        <taxon>Caudoviricetes</taxon>
        <taxon>Rivsvirus</taxon>
        <taxon>Rivsvirus SNUABM5</taxon>
    </lineage>
</organism>